<keyword evidence="1" id="KW-1015">Disulfide bond</keyword>
<dbReference type="CDD" id="cd00037">
    <property type="entry name" value="CLECT"/>
    <property type="match status" value="2"/>
</dbReference>
<dbReference type="SMART" id="SM00034">
    <property type="entry name" value="CLECT"/>
    <property type="match status" value="2"/>
</dbReference>
<feature type="domain" description="C-type lectin" evidence="5">
    <location>
        <begin position="27"/>
        <end position="138"/>
    </location>
</feature>
<feature type="domain" description="CUB" evidence="4">
    <location>
        <begin position="437"/>
        <end position="545"/>
    </location>
</feature>
<dbReference type="PANTHER" id="PTHR22991:SF41">
    <property type="entry name" value="CUB DOMAIN-CONTAINING PROTEIN-RELATED"/>
    <property type="match status" value="1"/>
</dbReference>
<dbReference type="SUPFAM" id="SSF56436">
    <property type="entry name" value="C-type lectin-like"/>
    <property type="match status" value="2"/>
</dbReference>
<dbReference type="InterPro" id="IPR001304">
    <property type="entry name" value="C-type_lectin-like"/>
</dbReference>
<feature type="chain" id="PRO_5040166910" description="C-type LECtin" evidence="3">
    <location>
        <begin position="17"/>
        <end position="545"/>
    </location>
</feature>
<dbReference type="SUPFAM" id="SSF49854">
    <property type="entry name" value="Spermadhesin, CUB domain"/>
    <property type="match status" value="2"/>
</dbReference>
<dbReference type="InterPro" id="IPR000859">
    <property type="entry name" value="CUB_dom"/>
</dbReference>
<dbReference type="InterPro" id="IPR050976">
    <property type="entry name" value="Snaclec"/>
</dbReference>
<comment type="caution">
    <text evidence="2">Lacks conserved residue(s) required for the propagation of feature annotation.</text>
</comment>
<gene>
    <name evidence="6" type="ORF">CAMP_LOCUS14160</name>
</gene>
<dbReference type="Gene3D" id="3.10.100.10">
    <property type="entry name" value="Mannose-Binding Protein A, subunit A"/>
    <property type="match status" value="2"/>
</dbReference>
<evidence type="ECO:0000313" key="7">
    <source>
        <dbReference type="Proteomes" id="UP001152747"/>
    </source>
</evidence>
<feature type="signal peptide" evidence="3">
    <location>
        <begin position="1"/>
        <end position="16"/>
    </location>
</feature>
<keyword evidence="3" id="KW-0732">Signal</keyword>
<evidence type="ECO:0000256" key="1">
    <source>
        <dbReference type="ARBA" id="ARBA00023157"/>
    </source>
</evidence>
<dbReference type="Pfam" id="PF00059">
    <property type="entry name" value="Lectin_C"/>
    <property type="match status" value="2"/>
</dbReference>
<dbReference type="PROSITE" id="PS01180">
    <property type="entry name" value="CUB"/>
    <property type="match status" value="2"/>
</dbReference>
<sequence length="545" mass="59512">MWFFVKFILLVSGVSAITCPNGFTALNDKKCVQLFTTAATHLNAGIACSQLGGNLISIQNAIDNNAITQLAQTASNPIWLGLKCTQSRTPSSCQWDDQSGNAGTYNSFSNGYPVIEVGNCVYLLTQGTLSGKWSSGDCGSTALNYICEVAPTDPNTSTCSFTYNGNCYFPLTSELSQQEAQYACQSNCGNLVSIHSTGENDFVSKLFSGNIPTYIRIGAKSFDNGTHIWSDGTSFDYNNIGYDNIKLGQCYSMALVNDIVNAGKWISSKCDTALPFVCKRPQGTQCTTSTVSPTSTYGQCNGPMFLDNSGSFYSPNYPQTYVGFQSQPCSYILDTPVGTNAIIQFPVFQLDNQASIALYNRLEDTEPFQVLTSQFYSTNTWYNSSTNTMKVIFRPCTSNCQNGQTYNWRANFQPSTIIQPTNPSVTVTPNPNNPSGCNATLLIAPAQITSPNYPSFYPNSIECLYHLSTSGGYRINLYLKNVDVEKNFDYLRIYDSAFQTGTVLDTLTGTYQDKIYQSTSNNMLVVFSSDSSGQSTGFTGNFGAF</sequence>
<feature type="domain" description="C-type lectin" evidence="5">
    <location>
        <begin position="163"/>
        <end position="279"/>
    </location>
</feature>
<proteinExistence type="predicted"/>
<dbReference type="EMBL" id="CANHGI010000005">
    <property type="protein sequence ID" value="CAI5451523.1"/>
    <property type="molecule type" value="Genomic_DNA"/>
</dbReference>
<dbReference type="PROSITE" id="PS50041">
    <property type="entry name" value="C_TYPE_LECTIN_2"/>
    <property type="match status" value="2"/>
</dbReference>
<comment type="caution">
    <text evidence="6">The sequence shown here is derived from an EMBL/GenBank/DDBJ whole genome shotgun (WGS) entry which is preliminary data.</text>
</comment>
<evidence type="ECO:0000256" key="2">
    <source>
        <dbReference type="PROSITE-ProRule" id="PRU00059"/>
    </source>
</evidence>
<reference evidence="6" key="1">
    <citation type="submission" date="2022-11" db="EMBL/GenBank/DDBJ databases">
        <authorList>
            <person name="Kikuchi T."/>
        </authorList>
    </citation>
    <scope>NUCLEOTIDE SEQUENCE</scope>
    <source>
        <strain evidence="6">PS1010</strain>
    </source>
</reference>
<evidence type="ECO:0000256" key="3">
    <source>
        <dbReference type="SAM" id="SignalP"/>
    </source>
</evidence>
<dbReference type="Pfam" id="PF00431">
    <property type="entry name" value="CUB"/>
    <property type="match status" value="2"/>
</dbReference>
<keyword evidence="7" id="KW-1185">Reference proteome</keyword>
<dbReference type="OrthoDB" id="5877743at2759"/>
<evidence type="ECO:0000259" key="5">
    <source>
        <dbReference type="PROSITE" id="PS50041"/>
    </source>
</evidence>
<dbReference type="InterPro" id="IPR035914">
    <property type="entry name" value="Sperma_CUB_dom_sf"/>
</dbReference>
<dbReference type="Proteomes" id="UP001152747">
    <property type="component" value="Unassembled WGS sequence"/>
</dbReference>
<evidence type="ECO:0000259" key="4">
    <source>
        <dbReference type="PROSITE" id="PS01180"/>
    </source>
</evidence>
<dbReference type="PANTHER" id="PTHR22991">
    <property type="entry name" value="PROTEIN CBG13490"/>
    <property type="match status" value="1"/>
</dbReference>
<evidence type="ECO:0000313" key="6">
    <source>
        <dbReference type="EMBL" id="CAI5451523.1"/>
    </source>
</evidence>
<feature type="domain" description="CUB" evidence="4">
    <location>
        <begin position="300"/>
        <end position="415"/>
    </location>
</feature>
<dbReference type="InterPro" id="IPR016186">
    <property type="entry name" value="C-type_lectin-like/link_sf"/>
</dbReference>
<protein>
    <recommendedName>
        <fullName evidence="8">C-type LECtin</fullName>
    </recommendedName>
</protein>
<dbReference type="CDD" id="cd00041">
    <property type="entry name" value="CUB"/>
    <property type="match status" value="1"/>
</dbReference>
<dbReference type="Gene3D" id="2.60.120.290">
    <property type="entry name" value="Spermadhesin, CUB domain"/>
    <property type="match status" value="2"/>
</dbReference>
<evidence type="ECO:0008006" key="8">
    <source>
        <dbReference type="Google" id="ProtNLM"/>
    </source>
</evidence>
<name>A0A9P1N565_9PELO</name>
<accession>A0A9P1N565</accession>
<organism evidence="6 7">
    <name type="scientific">Caenorhabditis angaria</name>
    <dbReference type="NCBI Taxonomy" id="860376"/>
    <lineage>
        <taxon>Eukaryota</taxon>
        <taxon>Metazoa</taxon>
        <taxon>Ecdysozoa</taxon>
        <taxon>Nematoda</taxon>
        <taxon>Chromadorea</taxon>
        <taxon>Rhabditida</taxon>
        <taxon>Rhabditina</taxon>
        <taxon>Rhabditomorpha</taxon>
        <taxon>Rhabditoidea</taxon>
        <taxon>Rhabditidae</taxon>
        <taxon>Peloderinae</taxon>
        <taxon>Caenorhabditis</taxon>
    </lineage>
</organism>
<dbReference type="AlphaFoldDB" id="A0A9P1N565"/>
<dbReference type="SMART" id="SM00042">
    <property type="entry name" value="CUB"/>
    <property type="match status" value="2"/>
</dbReference>
<dbReference type="InterPro" id="IPR016187">
    <property type="entry name" value="CTDL_fold"/>
</dbReference>